<feature type="domain" description="CSC1/OSCA1-like 7TM region" evidence="10">
    <location>
        <begin position="359"/>
        <end position="623"/>
    </location>
</feature>
<evidence type="ECO:0000256" key="6">
    <source>
        <dbReference type="ARBA" id="ARBA00023136"/>
    </source>
</evidence>
<keyword evidence="14" id="KW-1185">Reference proteome</keyword>
<feature type="transmembrane region" description="Helical" evidence="9">
    <location>
        <begin position="360"/>
        <end position="379"/>
    </location>
</feature>
<comment type="caution">
    <text evidence="13">The sequence shown here is derived from an EMBL/GenBank/DDBJ whole genome shotgun (WGS) entry which is preliminary data.</text>
</comment>
<feature type="transmembrane region" description="Helical" evidence="9">
    <location>
        <begin position="399"/>
        <end position="422"/>
    </location>
</feature>
<keyword evidence="6 9" id="KW-0472">Membrane</keyword>
<keyword evidence="8" id="KW-0175">Coiled coil</keyword>
<evidence type="ECO:0000256" key="2">
    <source>
        <dbReference type="ARBA" id="ARBA00007779"/>
    </source>
</evidence>
<dbReference type="OrthoDB" id="1689567at2759"/>
<keyword evidence="4 9" id="KW-0812">Transmembrane</keyword>
<feature type="coiled-coil region" evidence="8">
    <location>
        <begin position="276"/>
        <end position="303"/>
    </location>
</feature>
<evidence type="ECO:0000256" key="9">
    <source>
        <dbReference type="SAM" id="Phobius"/>
    </source>
</evidence>
<feature type="domain" description="CSC1/OSCA1-like cytosolic" evidence="12">
    <location>
        <begin position="189"/>
        <end position="346"/>
    </location>
</feature>
<protein>
    <submittedName>
        <fullName evidence="13">Csc1-like protein hyp1</fullName>
    </submittedName>
</protein>
<evidence type="ECO:0000256" key="3">
    <source>
        <dbReference type="ARBA" id="ARBA00022448"/>
    </source>
</evidence>
<proteinExistence type="inferred from homology"/>
<feature type="transmembrane region" description="Helical" evidence="9">
    <location>
        <begin position="147"/>
        <end position="166"/>
    </location>
</feature>
<dbReference type="GO" id="GO:0005227">
    <property type="term" value="F:calcium-activated cation channel activity"/>
    <property type="evidence" value="ECO:0007669"/>
    <property type="project" value="InterPro"/>
</dbReference>
<evidence type="ECO:0000313" key="13">
    <source>
        <dbReference type="EMBL" id="KAF5184169.1"/>
    </source>
</evidence>
<keyword evidence="7" id="KW-0407">Ion channel</keyword>
<dbReference type="PANTHER" id="PTHR13018:SF109">
    <property type="entry name" value="CSC1-LIKE PROTEIN HYP1"/>
    <property type="match status" value="1"/>
</dbReference>
<accession>A0A7J6VGE1</accession>
<evidence type="ECO:0000256" key="8">
    <source>
        <dbReference type="SAM" id="Coils"/>
    </source>
</evidence>
<dbReference type="Proteomes" id="UP000554482">
    <property type="component" value="Unassembled WGS sequence"/>
</dbReference>
<gene>
    <name evidence="13" type="ORF">FRX31_026253</name>
</gene>
<evidence type="ECO:0000259" key="12">
    <source>
        <dbReference type="Pfam" id="PF14703"/>
    </source>
</evidence>
<evidence type="ECO:0000259" key="11">
    <source>
        <dbReference type="Pfam" id="PF13967"/>
    </source>
</evidence>
<dbReference type="Pfam" id="PF13967">
    <property type="entry name" value="RSN1_TM"/>
    <property type="match status" value="1"/>
</dbReference>
<dbReference type="EMBL" id="JABWDY010032461">
    <property type="protein sequence ID" value="KAF5184169.1"/>
    <property type="molecule type" value="Genomic_DNA"/>
</dbReference>
<feature type="transmembrane region" description="Helical" evidence="9">
    <location>
        <begin position="603"/>
        <end position="624"/>
    </location>
</feature>
<sequence>MILSALLTSVGINLLLCILFFTLYSILRKQPSNVDVYAPRLVAEGKLQNSSGFSLDRLLPSPGWVRRAWQLSEDEILEAAGLDGVVFMRIFTFSLKIFSFMGLVGIFILLPINYVGKQLNAIDFSDLPNKSLDAFTISNLEDGSKRLWVHFAAVYLATGVVCYFLYYEYRYISSKRLDLFYSSKPQPHQFTILVRGIPKSSESTSSNSVYNFFAEYHPSTYLSHTMVCRTSKLQGLITDAKKLYKKLTHLKSDAHAQHKSRRTGFLGLWGQKETLVDHYGKKLEDLEENVRMEQSDVSLAREEIPMAFVSFNTRYGASTALHIKQSDNPTEWVTEVAPEPHDVYWPFFYATFLPRWISKLIVIVATIILTLLFLIPVAIVQSLANASQLVKWMPFLKGILTITFVSQVITGYLPSLILQWFLSIVPPIMKIFSSMQGYISHSEIEKSACTKVLWFTIWNIFFATVLSGSAFSMAEFFLEFKNIPQTLAIAVPGQASFYISYVVTTGWTSVSSELFRMSPLFWSTITCCARGSDNEVDVSSVPYASIIPKHLLFVLLGITYFFLAPLILPFVLAYFCLGYVVYRNQLINVYKPKFDTAGKFWPIVHNSTVFSLILVQALAVGLFGLKLLPLASSLILPLIVLTLLFNEYCRKRFLPIFQTYSAESLIKKDKKDHNDPAMADFLNKLVPAYRDPALMPLHYSRNANDHSTPLLS</sequence>
<feature type="transmembrane region" description="Helical" evidence="9">
    <location>
        <begin position="97"/>
        <end position="116"/>
    </location>
</feature>
<keyword evidence="5 9" id="KW-1133">Transmembrane helix</keyword>
<feature type="transmembrane region" description="Helical" evidence="9">
    <location>
        <begin position="452"/>
        <end position="474"/>
    </location>
</feature>
<evidence type="ECO:0000256" key="5">
    <source>
        <dbReference type="ARBA" id="ARBA00022989"/>
    </source>
</evidence>
<evidence type="ECO:0000313" key="14">
    <source>
        <dbReference type="Proteomes" id="UP000554482"/>
    </source>
</evidence>
<dbReference type="PANTHER" id="PTHR13018">
    <property type="entry name" value="PROBABLE MEMBRANE PROTEIN DUF221-RELATED"/>
    <property type="match status" value="1"/>
</dbReference>
<dbReference type="InterPro" id="IPR032880">
    <property type="entry name" value="CSC1/OSCA1-like_N"/>
</dbReference>
<keyword evidence="7" id="KW-0406">Ion transport</keyword>
<dbReference type="InterPro" id="IPR003864">
    <property type="entry name" value="CSC1/OSCA1-like_7TM"/>
</dbReference>
<evidence type="ECO:0000259" key="10">
    <source>
        <dbReference type="Pfam" id="PF02714"/>
    </source>
</evidence>
<dbReference type="InterPro" id="IPR045122">
    <property type="entry name" value="Csc1-like"/>
</dbReference>
<dbReference type="AlphaFoldDB" id="A0A7J6VGE1"/>
<reference evidence="13 14" key="1">
    <citation type="submission" date="2020-06" db="EMBL/GenBank/DDBJ databases">
        <title>Transcriptomic and genomic resources for Thalictrum thalictroides and T. hernandezii: Facilitating candidate gene discovery in an emerging model plant lineage.</title>
        <authorList>
            <person name="Arias T."/>
            <person name="Riano-Pachon D.M."/>
            <person name="Di Stilio V.S."/>
        </authorList>
    </citation>
    <scope>NUCLEOTIDE SEQUENCE [LARGE SCALE GENOMIC DNA]</scope>
    <source>
        <strain evidence="14">cv. WT478/WT964</strain>
        <tissue evidence="13">Leaves</tissue>
    </source>
</reference>
<dbReference type="InterPro" id="IPR027815">
    <property type="entry name" value="CSC1/OSCA1-like_cyt"/>
</dbReference>
<evidence type="ECO:0000256" key="4">
    <source>
        <dbReference type="ARBA" id="ARBA00022692"/>
    </source>
</evidence>
<feature type="transmembrane region" description="Helical" evidence="9">
    <location>
        <begin position="6"/>
        <end position="27"/>
    </location>
</feature>
<feature type="transmembrane region" description="Helical" evidence="9">
    <location>
        <begin position="630"/>
        <end position="649"/>
    </location>
</feature>
<comment type="similarity">
    <text evidence="2">Belongs to the CSC1 (TC 1.A.17) family.</text>
</comment>
<feature type="domain" description="CSC1/OSCA1-like N-terminal transmembrane" evidence="11">
    <location>
        <begin position="5"/>
        <end position="168"/>
    </location>
</feature>
<name>A0A7J6VGE1_THATH</name>
<dbReference type="Pfam" id="PF14703">
    <property type="entry name" value="PHM7_cyt"/>
    <property type="match status" value="1"/>
</dbReference>
<dbReference type="GO" id="GO:0005886">
    <property type="term" value="C:plasma membrane"/>
    <property type="evidence" value="ECO:0007669"/>
    <property type="project" value="TreeGrafter"/>
</dbReference>
<evidence type="ECO:0000256" key="7">
    <source>
        <dbReference type="ARBA" id="ARBA00023303"/>
    </source>
</evidence>
<evidence type="ECO:0000256" key="1">
    <source>
        <dbReference type="ARBA" id="ARBA00004141"/>
    </source>
</evidence>
<comment type="subcellular location">
    <subcellularLocation>
        <location evidence="1">Membrane</location>
        <topology evidence="1">Multi-pass membrane protein</topology>
    </subcellularLocation>
</comment>
<organism evidence="13 14">
    <name type="scientific">Thalictrum thalictroides</name>
    <name type="common">Rue-anemone</name>
    <name type="synonym">Anemone thalictroides</name>
    <dbReference type="NCBI Taxonomy" id="46969"/>
    <lineage>
        <taxon>Eukaryota</taxon>
        <taxon>Viridiplantae</taxon>
        <taxon>Streptophyta</taxon>
        <taxon>Embryophyta</taxon>
        <taxon>Tracheophyta</taxon>
        <taxon>Spermatophyta</taxon>
        <taxon>Magnoliopsida</taxon>
        <taxon>Ranunculales</taxon>
        <taxon>Ranunculaceae</taxon>
        <taxon>Thalictroideae</taxon>
        <taxon>Thalictrum</taxon>
    </lineage>
</organism>
<dbReference type="Pfam" id="PF02714">
    <property type="entry name" value="RSN1_7TM"/>
    <property type="match status" value="1"/>
</dbReference>
<feature type="transmembrane region" description="Helical" evidence="9">
    <location>
        <begin position="551"/>
        <end position="582"/>
    </location>
</feature>
<keyword evidence="3" id="KW-0813">Transport</keyword>